<dbReference type="GO" id="GO:0006450">
    <property type="term" value="P:regulation of translational fidelity"/>
    <property type="evidence" value="ECO:0007669"/>
    <property type="project" value="InterPro"/>
</dbReference>
<keyword evidence="3" id="KW-0963">Cytoplasm</keyword>
<dbReference type="InterPro" id="IPR018253">
    <property type="entry name" value="DnaJ_domain_CS"/>
</dbReference>
<feature type="domain" description="J" evidence="7">
    <location>
        <begin position="64"/>
        <end position="136"/>
    </location>
</feature>
<evidence type="ECO:0000313" key="10">
    <source>
        <dbReference type="Proteomes" id="UP000728032"/>
    </source>
</evidence>
<keyword evidence="10" id="KW-1185">Reference proteome</keyword>
<dbReference type="Pfam" id="PF23082">
    <property type="entry name" value="Myb_DNA-binding_2"/>
    <property type="match status" value="1"/>
</dbReference>
<dbReference type="EMBL" id="OC914969">
    <property type="protein sequence ID" value="CAD7637855.1"/>
    <property type="molecule type" value="Genomic_DNA"/>
</dbReference>
<dbReference type="SMART" id="SM00717">
    <property type="entry name" value="SANT"/>
    <property type="match status" value="2"/>
</dbReference>
<dbReference type="GO" id="GO:0005829">
    <property type="term" value="C:cytosol"/>
    <property type="evidence" value="ECO:0007669"/>
    <property type="project" value="TreeGrafter"/>
</dbReference>
<evidence type="ECO:0000313" key="9">
    <source>
        <dbReference type="EMBL" id="CAD7637855.1"/>
    </source>
</evidence>
<dbReference type="InterPro" id="IPR054076">
    <property type="entry name" value="ZUO1-like_ZHD"/>
</dbReference>
<feature type="compositionally biased region" description="Polar residues" evidence="6">
    <location>
        <begin position="505"/>
        <end position="520"/>
    </location>
</feature>
<keyword evidence="5" id="KW-0175">Coiled coil</keyword>
<dbReference type="SMART" id="SM00271">
    <property type="entry name" value="DnaJ"/>
    <property type="match status" value="1"/>
</dbReference>
<dbReference type="InterPro" id="IPR032003">
    <property type="entry name" value="RAC_head"/>
</dbReference>
<accession>A0A7R9Q9V1</accession>
<name>A0A7R9Q9V1_9ACAR</name>
<evidence type="ECO:0000256" key="3">
    <source>
        <dbReference type="ARBA" id="ARBA00022490"/>
    </source>
</evidence>
<feature type="coiled-coil region" evidence="5">
    <location>
        <begin position="274"/>
        <end position="331"/>
    </location>
</feature>
<evidence type="ECO:0000256" key="6">
    <source>
        <dbReference type="SAM" id="MobiDB-lite"/>
    </source>
</evidence>
<dbReference type="InterPro" id="IPR042569">
    <property type="entry name" value="RAC_head_sf"/>
</dbReference>
<sequence length="601" mass="71331">MSHINEMSLVCIESYDIWIHRLLQKLGLIESDDPSGGVVDYTVDDHLSEEYLLGLDPKDWKNQDHYRIFNIHNRFYATADDVKKQYRLKVLRHHPDKRTSATGLPIDLDLDYYSCITRAYEILGDPIKRRSYDSIDHTFDDEIPSINASNKSNFYRVFRPVFKLNARWSNRQPVPELGNERSDVSYVNKFYNFWYDFDSWREYSWLDEEEKEKGENREERRWMEKQNKAARAQRKKEEMQRMRQLVDNAYQCDPRIARFKEEEKQKKLSQKLAKQQSIREKQLEEERLKREAEEKQRLEKLEKENELKAKKNEEKKQKEFVKKQIRKERKLLETMFETYDYFAKNESKRIDNLKEFDKIIKIYSLEELQTFREEFSRLESEDSKRDFFLKKIDDLNSKLDSERIGLSSANNSTNGQTNNISSKKNWSYDDIQLLIKAIKLFPAGTPDRWAVIAKWVNDKSTSGVVRNHRDVIAKAKDLQNNDQSQSLKEEANKNAYKKLDDSHANKTTAPVVSDTSTPSQRFDAPRTLVDLNANPWNNEEQQLLEQAMKTYPTSLGIERWDLISTCIPNRSRTDCIARYKYLVDLVKSKRDAKTAIHTNKK</sequence>
<dbReference type="EMBL" id="CAJPVJ010000144">
    <property type="protein sequence ID" value="CAG2161452.1"/>
    <property type="molecule type" value="Genomic_DNA"/>
</dbReference>
<dbReference type="InterPro" id="IPR001005">
    <property type="entry name" value="SANT/Myb"/>
</dbReference>
<evidence type="ECO:0000256" key="4">
    <source>
        <dbReference type="ARBA" id="ARBA00023186"/>
    </source>
</evidence>
<dbReference type="PROSITE" id="PS50090">
    <property type="entry name" value="MYB_LIKE"/>
    <property type="match status" value="1"/>
</dbReference>
<comment type="subcellular location">
    <subcellularLocation>
        <location evidence="2">Cytoplasm</location>
    </subcellularLocation>
    <subcellularLocation>
        <location evidence="1">Nucleus</location>
    </subcellularLocation>
</comment>
<evidence type="ECO:0000256" key="2">
    <source>
        <dbReference type="ARBA" id="ARBA00004496"/>
    </source>
</evidence>
<dbReference type="Pfam" id="PF21884">
    <property type="entry name" value="ZUO1-like_ZHD"/>
    <property type="match status" value="1"/>
</dbReference>
<dbReference type="CDD" id="cd00167">
    <property type="entry name" value="SANT"/>
    <property type="match status" value="1"/>
</dbReference>
<dbReference type="PROSITE" id="PS00636">
    <property type="entry name" value="DNAJ_1"/>
    <property type="match status" value="1"/>
</dbReference>
<dbReference type="Pfam" id="PF00249">
    <property type="entry name" value="Myb_DNA-binding"/>
    <property type="match status" value="1"/>
</dbReference>
<dbReference type="Proteomes" id="UP000728032">
    <property type="component" value="Unassembled WGS sequence"/>
</dbReference>
<dbReference type="GO" id="GO:0051083">
    <property type="term" value="P:'de novo' cotranslational protein folding"/>
    <property type="evidence" value="ECO:0007669"/>
    <property type="project" value="InterPro"/>
</dbReference>
<dbReference type="Gene3D" id="1.10.8.840">
    <property type="entry name" value="Ribosome-associated complex head domain"/>
    <property type="match status" value="1"/>
</dbReference>
<evidence type="ECO:0000256" key="1">
    <source>
        <dbReference type="ARBA" id="ARBA00004123"/>
    </source>
</evidence>
<dbReference type="PANTHER" id="PTHR43999:SF1">
    <property type="entry name" value="DNAJ HOMOLOG SUBFAMILY C MEMBER 2"/>
    <property type="match status" value="1"/>
</dbReference>
<evidence type="ECO:0008006" key="11">
    <source>
        <dbReference type="Google" id="ProtNLM"/>
    </source>
</evidence>
<evidence type="ECO:0000256" key="5">
    <source>
        <dbReference type="SAM" id="Coils"/>
    </source>
</evidence>
<dbReference type="PANTHER" id="PTHR43999">
    <property type="entry name" value="DNAJ HOMOLOG SUBFAMILY C MEMBER 2"/>
    <property type="match status" value="1"/>
</dbReference>
<dbReference type="OrthoDB" id="1690618at2759"/>
<feature type="region of interest" description="Disordered" evidence="6">
    <location>
        <begin position="216"/>
        <end position="235"/>
    </location>
</feature>
<reference evidence="9" key="1">
    <citation type="submission" date="2020-11" db="EMBL/GenBank/DDBJ databases">
        <authorList>
            <person name="Tran Van P."/>
        </authorList>
    </citation>
    <scope>NUCLEOTIDE SEQUENCE</scope>
</reference>
<dbReference type="InterPro" id="IPR001623">
    <property type="entry name" value="DnaJ_domain"/>
</dbReference>
<dbReference type="GO" id="GO:0043022">
    <property type="term" value="F:ribosome binding"/>
    <property type="evidence" value="ECO:0007669"/>
    <property type="project" value="InterPro"/>
</dbReference>
<organism evidence="9">
    <name type="scientific">Oppiella nova</name>
    <dbReference type="NCBI Taxonomy" id="334625"/>
    <lineage>
        <taxon>Eukaryota</taxon>
        <taxon>Metazoa</taxon>
        <taxon>Ecdysozoa</taxon>
        <taxon>Arthropoda</taxon>
        <taxon>Chelicerata</taxon>
        <taxon>Arachnida</taxon>
        <taxon>Acari</taxon>
        <taxon>Acariformes</taxon>
        <taxon>Sarcoptiformes</taxon>
        <taxon>Oribatida</taxon>
        <taxon>Brachypylina</taxon>
        <taxon>Oppioidea</taxon>
        <taxon>Oppiidae</taxon>
        <taxon>Oppiella</taxon>
    </lineage>
</organism>
<keyword evidence="4" id="KW-0143">Chaperone</keyword>
<feature type="region of interest" description="Disordered" evidence="6">
    <location>
        <begin position="498"/>
        <end position="522"/>
    </location>
</feature>
<protein>
    <recommendedName>
        <fullName evidence="11">DnaJ homolog subfamily C member 2</fullName>
    </recommendedName>
</protein>
<dbReference type="InterPro" id="IPR009057">
    <property type="entry name" value="Homeodomain-like_sf"/>
</dbReference>
<dbReference type="Pfam" id="PF16717">
    <property type="entry name" value="RAC_head"/>
    <property type="match status" value="1"/>
</dbReference>
<dbReference type="InterPro" id="IPR036869">
    <property type="entry name" value="J_dom_sf"/>
</dbReference>
<evidence type="ECO:0000259" key="7">
    <source>
        <dbReference type="PROSITE" id="PS50076"/>
    </source>
</evidence>
<evidence type="ECO:0000259" key="8">
    <source>
        <dbReference type="PROSITE" id="PS50090"/>
    </source>
</evidence>
<dbReference type="AlphaFoldDB" id="A0A7R9Q9V1"/>
<dbReference type="Gene3D" id="1.10.10.60">
    <property type="entry name" value="Homeodomain-like"/>
    <property type="match status" value="2"/>
</dbReference>
<proteinExistence type="predicted"/>
<dbReference type="GO" id="GO:0030544">
    <property type="term" value="F:Hsp70 protein binding"/>
    <property type="evidence" value="ECO:0007669"/>
    <property type="project" value="InterPro"/>
</dbReference>
<feature type="compositionally biased region" description="Basic and acidic residues" evidence="6">
    <location>
        <begin position="216"/>
        <end position="227"/>
    </location>
</feature>
<feature type="domain" description="Myb-like" evidence="8">
    <location>
        <begin position="528"/>
        <end position="583"/>
    </location>
</feature>
<dbReference type="GO" id="GO:0005634">
    <property type="term" value="C:nucleus"/>
    <property type="evidence" value="ECO:0007669"/>
    <property type="project" value="UniProtKB-SubCell"/>
</dbReference>
<dbReference type="CDD" id="cd06257">
    <property type="entry name" value="DnaJ"/>
    <property type="match status" value="1"/>
</dbReference>
<dbReference type="PROSITE" id="PS50076">
    <property type="entry name" value="DNAJ_2"/>
    <property type="match status" value="1"/>
</dbReference>
<gene>
    <name evidence="9" type="ORF">ONB1V03_LOCUS1059</name>
</gene>
<dbReference type="SUPFAM" id="SSF46565">
    <property type="entry name" value="Chaperone J-domain"/>
    <property type="match status" value="1"/>
</dbReference>
<dbReference type="Pfam" id="PF00226">
    <property type="entry name" value="DnaJ"/>
    <property type="match status" value="1"/>
</dbReference>
<dbReference type="SUPFAM" id="SSF46689">
    <property type="entry name" value="Homeodomain-like"/>
    <property type="match status" value="2"/>
</dbReference>
<dbReference type="Gene3D" id="1.10.287.110">
    <property type="entry name" value="DnaJ domain"/>
    <property type="match status" value="1"/>
</dbReference>
<dbReference type="InterPro" id="IPR044634">
    <property type="entry name" value="Zuotin/DnaJC2"/>
</dbReference>